<evidence type="ECO:0000313" key="3">
    <source>
        <dbReference type="EMBL" id="KAL2914673.1"/>
    </source>
</evidence>
<accession>A0ABR4N574</accession>
<evidence type="ECO:0000256" key="2">
    <source>
        <dbReference type="SAM" id="Phobius"/>
    </source>
</evidence>
<protein>
    <submittedName>
        <fullName evidence="3">Uncharacterized protein</fullName>
    </submittedName>
</protein>
<keyword evidence="4" id="KW-1185">Reference proteome</keyword>
<feature type="compositionally biased region" description="Low complexity" evidence="1">
    <location>
        <begin position="127"/>
        <end position="146"/>
    </location>
</feature>
<feature type="compositionally biased region" description="Low complexity" evidence="1">
    <location>
        <begin position="108"/>
        <end position="117"/>
    </location>
</feature>
<keyword evidence="2" id="KW-1133">Transmembrane helix</keyword>
<proteinExistence type="predicted"/>
<organism evidence="3 4">
    <name type="scientific">Polyrhizophydium stewartii</name>
    <dbReference type="NCBI Taxonomy" id="2732419"/>
    <lineage>
        <taxon>Eukaryota</taxon>
        <taxon>Fungi</taxon>
        <taxon>Fungi incertae sedis</taxon>
        <taxon>Chytridiomycota</taxon>
        <taxon>Chytridiomycota incertae sedis</taxon>
        <taxon>Chytridiomycetes</taxon>
        <taxon>Rhizophydiales</taxon>
        <taxon>Rhizophydiales incertae sedis</taxon>
        <taxon>Polyrhizophydium</taxon>
    </lineage>
</organism>
<sequence>MSRKLLQMAQQSFQQHPAVRTFVYATGILSAIPLGVFAMYILFTLIGSLMAAGGDGRAGGGGRSLLAGLAVLVPVEGTILVVAGGLAAASSALAARGGAAPRAIAAGPARPALAPPGTVTELDDAPAAEAPQAPQAPQAAAAAEPA</sequence>
<evidence type="ECO:0000256" key="1">
    <source>
        <dbReference type="SAM" id="MobiDB-lite"/>
    </source>
</evidence>
<dbReference type="EMBL" id="JADGIZ020000031">
    <property type="protein sequence ID" value="KAL2914673.1"/>
    <property type="molecule type" value="Genomic_DNA"/>
</dbReference>
<keyword evidence="2" id="KW-0472">Membrane</keyword>
<feature type="transmembrane region" description="Helical" evidence="2">
    <location>
        <begin position="21"/>
        <end position="46"/>
    </location>
</feature>
<comment type="caution">
    <text evidence="3">The sequence shown here is derived from an EMBL/GenBank/DDBJ whole genome shotgun (WGS) entry which is preliminary data.</text>
</comment>
<gene>
    <name evidence="3" type="ORF">HK105_205812</name>
</gene>
<name>A0ABR4N574_9FUNG</name>
<keyword evidence="2" id="KW-0812">Transmembrane</keyword>
<feature type="transmembrane region" description="Helical" evidence="2">
    <location>
        <begin position="66"/>
        <end position="89"/>
    </location>
</feature>
<dbReference type="Proteomes" id="UP001527925">
    <property type="component" value="Unassembled WGS sequence"/>
</dbReference>
<feature type="region of interest" description="Disordered" evidence="1">
    <location>
        <begin position="108"/>
        <end position="146"/>
    </location>
</feature>
<reference evidence="3 4" key="1">
    <citation type="submission" date="2023-09" db="EMBL/GenBank/DDBJ databases">
        <title>Pangenome analysis of Batrachochytrium dendrobatidis and related Chytrids.</title>
        <authorList>
            <person name="Yacoub M.N."/>
            <person name="Stajich J.E."/>
            <person name="James T.Y."/>
        </authorList>
    </citation>
    <scope>NUCLEOTIDE SEQUENCE [LARGE SCALE GENOMIC DNA]</scope>
    <source>
        <strain evidence="3 4">JEL0888</strain>
    </source>
</reference>
<evidence type="ECO:0000313" key="4">
    <source>
        <dbReference type="Proteomes" id="UP001527925"/>
    </source>
</evidence>